<proteinExistence type="inferred from homology"/>
<organism evidence="5 6">
    <name type="scientific">Chenopodium quinoa</name>
    <name type="common">Quinoa</name>
    <dbReference type="NCBI Taxonomy" id="63459"/>
    <lineage>
        <taxon>Eukaryota</taxon>
        <taxon>Viridiplantae</taxon>
        <taxon>Streptophyta</taxon>
        <taxon>Embryophyta</taxon>
        <taxon>Tracheophyta</taxon>
        <taxon>Spermatophyta</taxon>
        <taxon>Magnoliopsida</taxon>
        <taxon>eudicotyledons</taxon>
        <taxon>Gunneridae</taxon>
        <taxon>Pentapetalae</taxon>
        <taxon>Caryophyllales</taxon>
        <taxon>Chenopodiaceae</taxon>
        <taxon>Chenopodioideae</taxon>
        <taxon>Atripliceae</taxon>
        <taxon>Chenopodium</taxon>
    </lineage>
</organism>
<dbReference type="EnsemblPlants" id="AUR62032580-RA">
    <property type="protein sequence ID" value="AUR62032580-RA:cds"/>
    <property type="gene ID" value="AUR62032580"/>
</dbReference>
<keyword evidence="6" id="KW-1185">Reference proteome</keyword>
<name>A0A803MMS9_CHEQI</name>
<feature type="domain" description="Sulfotransferase" evidence="4">
    <location>
        <begin position="4"/>
        <end position="139"/>
    </location>
</feature>
<dbReference type="PANTHER" id="PTHR11783">
    <property type="entry name" value="SULFOTRANSFERASE SULT"/>
    <property type="match status" value="1"/>
</dbReference>
<dbReference type="Gene3D" id="3.40.50.300">
    <property type="entry name" value="P-loop containing nucleotide triphosphate hydrolases"/>
    <property type="match status" value="1"/>
</dbReference>
<dbReference type="AlphaFoldDB" id="A0A803MMS9"/>
<dbReference type="InterPro" id="IPR027417">
    <property type="entry name" value="P-loop_NTPase"/>
</dbReference>
<protein>
    <recommendedName>
        <fullName evidence="3">Sulfotransferase</fullName>
        <ecNumber evidence="3">2.8.2.-</ecNumber>
    </recommendedName>
</protein>
<dbReference type="SUPFAM" id="SSF52540">
    <property type="entry name" value="P-loop containing nucleoside triphosphate hydrolases"/>
    <property type="match status" value="1"/>
</dbReference>
<evidence type="ECO:0000313" key="5">
    <source>
        <dbReference type="EnsemblPlants" id="AUR62032580-RA:cds"/>
    </source>
</evidence>
<keyword evidence="2 3" id="KW-0808">Transferase</keyword>
<reference evidence="5" key="1">
    <citation type="journal article" date="2017" name="Nature">
        <title>The genome of Chenopodium quinoa.</title>
        <authorList>
            <person name="Jarvis D.E."/>
            <person name="Ho Y.S."/>
            <person name="Lightfoot D.J."/>
            <person name="Schmoeckel S.M."/>
            <person name="Li B."/>
            <person name="Borm T.J.A."/>
            <person name="Ohyanagi H."/>
            <person name="Mineta K."/>
            <person name="Michell C.T."/>
            <person name="Saber N."/>
            <person name="Kharbatia N.M."/>
            <person name="Rupper R.R."/>
            <person name="Sharp A.R."/>
            <person name="Dally N."/>
            <person name="Boughton B.A."/>
            <person name="Woo Y.H."/>
            <person name="Gao G."/>
            <person name="Schijlen E.G.W.M."/>
            <person name="Guo X."/>
            <person name="Momin A.A."/>
            <person name="Negrao S."/>
            <person name="Al-Babili S."/>
            <person name="Gehring C."/>
            <person name="Roessner U."/>
            <person name="Jung C."/>
            <person name="Murphy K."/>
            <person name="Arold S.T."/>
            <person name="Gojobori T."/>
            <person name="van der Linden C.G."/>
            <person name="van Loo E.N."/>
            <person name="Jellen E.N."/>
            <person name="Maughan P.J."/>
            <person name="Tester M."/>
        </authorList>
    </citation>
    <scope>NUCLEOTIDE SEQUENCE [LARGE SCALE GENOMIC DNA]</scope>
    <source>
        <strain evidence="5">cv. PI 614886</strain>
    </source>
</reference>
<evidence type="ECO:0000256" key="3">
    <source>
        <dbReference type="RuleBase" id="RU361155"/>
    </source>
</evidence>
<dbReference type="Proteomes" id="UP000596660">
    <property type="component" value="Unplaced"/>
</dbReference>
<dbReference type="Gramene" id="AUR62032580-RA">
    <property type="protein sequence ID" value="AUR62032580-RA:cds"/>
    <property type="gene ID" value="AUR62032580"/>
</dbReference>
<dbReference type="EC" id="2.8.2.-" evidence="3"/>
<comment type="similarity">
    <text evidence="1 3">Belongs to the sulfotransferase 1 family.</text>
</comment>
<dbReference type="GO" id="GO:0008146">
    <property type="term" value="F:sulfotransferase activity"/>
    <property type="evidence" value="ECO:0007669"/>
    <property type="project" value="InterPro"/>
</dbReference>
<evidence type="ECO:0000313" key="6">
    <source>
        <dbReference type="Proteomes" id="UP000596660"/>
    </source>
</evidence>
<sequence length="149" mass="17660">MIMKYFEDFCKGDFPFGSYEDHILGYWNEHTRNSNKVLFLEYEGLKTDPYDQVKRLAEFMGCPFSKVEEKGNIVEEIVKLCSLDSLKEKEVNKSGKFYDFVENNALFRKGEVGDWINYLNPSIVKELLHDLQEKLKKSGFSFKYYQQNF</sequence>
<evidence type="ECO:0000256" key="2">
    <source>
        <dbReference type="ARBA" id="ARBA00022679"/>
    </source>
</evidence>
<evidence type="ECO:0000259" key="4">
    <source>
        <dbReference type="Pfam" id="PF00685"/>
    </source>
</evidence>
<dbReference type="Pfam" id="PF00685">
    <property type="entry name" value="Sulfotransfer_1"/>
    <property type="match status" value="1"/>
</dbReference>
<dbReference type="InterPro" id="IPR000863">
    <property type="entry name" value="Sulfotransferase_dom"/>
</dbReference>
<dbReference type="OMA" id="CCFESMS"/>
<reference evidence="5" key="2">
    <citation type="submission" date="2021-03" db="UniProtKB">
        <authorList>
            <consortium name="EnsemblPlants"/>
        </authorList>
    </citation>
    <scope>IDENTIFICATION</scope>
</reference>
<accession>A0A803MMS9</accession>
<evidence type="ECO:0000256" key="1">
    <source>
        <dbReference type="ARBA" id="ARBA00005771"/>
    </source>
</evidence>